<dbReference type="PANTHER" id="PTHR24223:SF345">
    <property type="entry name" value="ABC MULTIDRUG TRANSPORTER (EUROFUNG)"/>
    <property type="match status" value="1"/>
</dbReference>
<comment type="subcellular location">
    <subcellularLocation>
        <location evidence="1">Membrane</location>
        <topology evidence="1">Multi-pass membrane protein</topology>
    </subcellularLocation>
</comment>
<feature type="transmembrane region" description="Helical" evidence="8">
    <location>
        <begin position="806"/>
        <end position="829"/>
    </location>
</feature>
<feature type="transmembrane region" description="Helical" evidence="8">
    <location>
        <begin position="32"/>
        <end position="57"/>
    </location>
</feature>
<keyword evidence="5" id="KW-0067">ATP-binding</keyword>
<dbReference type="Pfam" id="PF00005">
    <property type="entry name" value="ABC_tran"/>
    <property type="match status" value="2"/>
</dbReference>
<keyword evidence="4" id="KW-0547">Nucleotide-binding</keyword>
<feature type="domain" description="ABC transporter" evidence="9">
    <location>
        <begin position="903"/>
        <end position="1147"/>
    </location>
</feature>
<feature type="transmembrane region" description="Helical" evidence="8">
    <location>
        <begin position="128"/>
        <end position="150"/>
    </location>
</feature>
<keyword evidence="7 8" id="KW-0472">Membrane</keyword>
<dbReference type="SMART" id="SM00382">
    <property type="entry name" value="AAA"/>
    <property type="match status" value="2"/>
</dbReference>
<evidence type="ECO:0000259" key="9">
    <source>
        <dbReference type="PROSITE" id="PS50893"/>
    </source>
</evidence>
<gene>
    <name evidence="11" type="ORF">Daus18300_007404</name>
</gene>
<dbReference type="CDD" id="cd18580">
    <property type="entry name" value="ABC_6TM_ABCC_D2"/>
    <property type="match status" value="1"/>
</dbReference>
<dbReference type="InterPro" id="IPR027417">
    <property type="entry name" value="P-loop_NTPase"/>
</dbReference>
<feature type="transmembrane region" description="Helical" evidence="8">
    <location>
        <begin position="725"/>
        <end position="742"/>
    </location>
</feature>
<dbReference type="Proteomes" id="UP001583177">
    <property type="component" value="Unassembled WGS sequence"/>
</dbReference>
<feature type="transmembrane region" description="Helical" evidence="8">
    <location>
        <begin position="623"/>
        <end position="641"/>
    </location>
</feature>
<dbReference type="InterPro" id="IPR011527">
    <property type="entry name" value="ABC1_TM_dom"/>
</dbReference>
<sequence length="1153" mass="125345">MGFSFAQPFFIQRLIRYLQGEDVTPNSLERNLGYGLIGASFFIYLGIAMSTSLHWYLHFRTITRLRGTLATAIFAKTRELSSHSLDDSVLTLMSTDVSRVVSGINNVHELWANTIEVAIAAWLLERQLGAAFVAPIVVVVICVVCTAVVAKGAAQRQGEWTKKTQNRVSVTSNVIGHIKAILISGRAEHLASMVQKLRDDELRSGNRFRILMVFSTCVAFAPMLVSPLMTFAVTARTLDTAKVYASLAYSTLLASPLTQLFQTLPNMLASKASLERIQTFLATAPRVDYRVVLSTEKPAAENAGKTRGGPTISLQNVSLGWEEAKWQLSNLNMAFPSSELTIIRGPVASGKSTLSRALLGEVTFVEGKIGFSSAPGKIGLCAQTPFLTNGTIRSNIVGFEPFDSSRYESVLQATLLKFDLDSLPDRDETRVGSGGLTLSGGQKQRVALARALYLDTDLYILDNALSGLDNQTADEIVHRVLGPTGLLREKKTTIVWCTESTRYLPLAHQLIVLGANNTLEYCGSPEADAKQYVAPVSAATEVVVKTTPSVKPATRKPKETSNARHDGGVYAHYRAAIGPSVTAAVLVLGCCFSFSYNFGTVWLNFWAEDVFRWPASQSRPFYLGIYALFQLSGLITLGIYVRSTNMVMATRGGSHLHLRAIRSLFSMPLSYFAGTDRGATTTLFSQDMTLVDGPLSFAISNTLLSGFTALGQAAVVAVATPWVASGYPVLLGVLYLLQRYYLKTSRQLRLLDLESKSPLYAQFQNIVAGIESIRAFEWVDKWQDVYHGLLDTSMRPQYLLDMIQQWLTLSLNLIVGIVAVAVTCLSTQLVSSSRAGLVGAGLVSLMTFGELACATVRSWVQLETSLGAVKRLKDFEVAANDHHEDTCDDEMDPPRDWPGAGSIHFAGVTASYSQATNSEAGKNVLSDVNLNIEAGEKFAVIGRTGSGKSTLALLLLRVLDPTPETANGIIVDGLQLRRIKRQTVRDRIIAVSQDMIFLAGEETYKSLLDPENKLTEDECQAALAEVGLGHVVSGAGNFHLPISKESLSHGQRQLLSLAVAVARAWARQKTSIGKAGQGTEQRPLGGIVILDELTSGVDEETENLMHSVISRVFCHHTVISITHKLESLAKYDAVYIVSQGRVINSQDAASGSF</sequence>
<dbReference type="Pfam" id="PF00664">
    <property type="entry name" value="ABC_membrane"/>
    <property type="match status" value="2"/>
</dbReference>
<dbReference type="InterPro" id="IPR044726">
    <property type="entry name" value="ABCC_6TM_D2"/>
</dbReference>
<feature type="transmembrane region" description="Helical" evidence="8">
    <location>
        <begin position="208"/>
        <end position="231"/>
    </location>
</feature>
<evidence type="ECO:0000313" key="11">
    <source>
        <dbReference type="EMBL" id="KAL1865057.1"/>
    </source>
</evidence>
<evidence type="ECO:0008006" key="13">
    <source>
        <dbReference type="Google" id="ProtNLM"/>
    </source>
</evidence>
<comment type="caution">
    <text evidence="11">The sequence shown here is derived from an EMBL/GenBank/DDBJ whole genome shotgun (WGS) entry which is preliminary data.</text>
</comment>
<dbReference type="InterPro" id="IPR036640">
    <property type="entry name" value="ABC1_TM_sf"/>
</dbReference>
<protein>
    <recommendedName>
        <fullName evidence="13">ABC transporter</fullName>
    </recommendedName>
</protein>
<keyword evidence="3 8" id="KW-0812">Transmembrane</keyword>
<evidence type="ECO:0000256" key="4">
    <source>
        <dbReference type="ARBA" id="ARBA00022741"/>
    </source>
</evidence>
<dbReference type="PANTHER" id="PTHR24223">
    <property type="entry name" value="ATP-BINDING CASSETTE SUB-FAMILY C"/>
    <property type="match status" value="1"/>
</dbReference>
<evidence type="ECO:0000313" key="12">
    <source>
        <dbReference type="Proteomes" id="UP001583177"/>
    </source>
</evidence>
<feature type="domain" description="ABC transmembrane type-1" evidence="10">
    <location>
        <begin position="1"/>
        <end position="269"/>
    </location>
</feature>
<evidence type="ECO:0000256" key="7">
    <source>
        <dbReference type="ARBA" id="ARBA00023136"/>
    </source>
</evidence>
<dbReference type="InterPro" id="IPR017871">
    <property type="entry name" value="ABC_transporter-like_CS"/>
</dbReference>
<dbReference type="PROSITE" id="PS00211">
    <property type="entry name" value="ABC_TRANSPORTER_1"/>
    <property type="match status" value="2"/>
</dbReference>
<dbReference type="PROSITE" id="PS50893">
    <property type="entry name" value="ABC_TRANSPORTER_2"/>
    <property type="match status" value="2"/>
</dbReference>
<feature type="transmembrane region" description="Helical" evidence="8">
    <location>
        <begin position="695"/>
        <end position="719"/>
    </location>
</feature>
<evidence type="ECO:0000256" key="2">
    <source>
        <dbReference type="ARBA" id="ARBA00022448"/>
    </source>
</evidence>
<dbReference type="Gene3D" id="3.40.50.300">
    <property type="entry name" value="P-loop containing nucleotide triphosphate hydrolases"/>
    <property type="match status" value="2"/>
</dbReference>
<proteinExistence type="predicted"/>
<dbReference type="InterPro" id="IPR003593">
    <property type="entry name" value="AAA+_ATPase"/>
</dbReference>
<feature type="domain" description="ABC transmembrane type-1" evidence="10">
    <location>
        <begin position="583"/>
        <end position="852"/>
    </location>
</feature>
<organism evidence="11 12">
    <name type="scientific">Diaporthe australafricana</name>
    <dbReference type="NCBI Taxonomy" id="127596"/>
    <lineage>
        <taxon>Eukaryota</taxon>
        <taxon>Fungi</taxon>
        <taxon>Dikarya</taxon>
        <taxon>Ascomycota</taxon>
        <taxon>Pezizomycotina</taxon>
        <taxon>Sordariomycetes</taxon>
        <taxon>Sordariomycetidae</taxon>
        <taxon>Diaporthales</taxon>
        <taxon>Diaporthaceae</taxon>
        <taxon>Diaporthe</taxon>
    </lineage>
</organism>
<name>A0ABR3WNM2_9PEZI</name>
<dbReference type="InterPro" id="IPR050173">
    <property type="entry name" value="ABC_transporter_C-like"/>
</dbReference>
<keyword evidence="2" id="KW-0813">Transport</keyword>
<evidence type="ECO:0000256" key="5">
    <source>
        <dbReference type="ARBA" id="ARBA00022840"/>
    </source>
</evidence>
<dbReference type="EMBL" id="JAWRVE010000064">
    <property type="protein sequence ID" value="KAL1865057.1"/>
    <property type="molecule type" value="Genomic_DNA"/>
</dbReference>
<evidence type="ECO:0000256" key="8">
    <source>
        <dbReference type="SAM" id="Phobius"/>
    </source>
</evidence>
<feature type="domain" description="ABC transporter" evidence="9">
    <location>
        <begin position="312"/>
        <end position="540"/>
    </location>
</feature>
<evidence type="ECO:0000259" key="10">
    <source>
        <dbReference type="PROSITE" id="PS50929"/>
    </source>
</evidence>
<feature type="transmembrane region" description="Helical" evidence="8">
    <location>
        <begin position="581"/>
        <end position="603"/>
    </location>
</feature>
<reference evidence="11 12" key="1">
    <citation type="journal article" date="2024" name="IMA Fungus">
        <title>IMA Genome - F19 : A genome assembly and annotation guide to empower mycologists, including annotated draft genome sequences of Ceratocystis pirilliformis, Diaporthe australafricana, Fusarium ophioides, Paecilomyces lecythidis, and Sporothrix stenoceras.</title>
        <authorList>
            <person name="Aylward J."/>
            <person name="Wilson A.M."/>
            <person name="Visagie C.M."/>
            <person name="Spraker J."/>
            <person name="Barnes I."/>
            <person name="Buitendag C."/>
            <person name="Ceriani C."/>
            <person name="Del Mar Angel L."/>
            <person name="du Plessis D."/>
            <person name="Fuchs T."/>
            <person name="Gasser K."/>
            <person name="Kramer D."/>
            <person name="Li W."/>
            <person name="Munsamy K."/>
            <person name="Piso A."/>
            <person name="Price J.L."/>
            <person name="Sonnekus B."/>
            <person name="Thomas C."/>
            <person name="van der Nest A."/>
            <person name="van Dijk A."/>
            <person name="van Heerden A."/>
            <person name="van Vuuren N."/>
            <person name="Yilmaz N."/>
            <person name="Duong T.A."/>
            <person name="van der Merwe N.A."/>
            <person name="Wingfield M.J."/>
            <person name="Wingfield B.D."/>
        </authorList>
    </citation>
    <scope>NUCLEOTIDE SEQUENCE [LARGE SCALE GENOMIC DNA]</scope>
    <source>
        <strain evidence="11 12">CMW 18300</strain>
    </source>
</reference>
<keyword evidence="6 8" id="KW-1133">Transmembrane helix</keyword>
<keyword evidence="12" id="KW-1185">Reference proteome</keyword>
<dbReference type="CDD" id="cd18579">
    <property type="entry name" value="ABC_6TM_ABCC_D1"/>
    <property type="match status" value="1"/>
</dbReference>
<evidence type="ECO:0000256" key="3">
    <source>
        <dbReference type="ARBA" id="ARBA00022692"/>
    </source>
</evidence>
<evidence type="ECO:0000256" key="1">
    <source>
        <dbReference type="ARBA" id="ARBA00004141"/>
    </source>
</evidence>
<dbReference type="SUPFAM" id="SSF90123">
    <property type="entry name" value="ABC transporter transmembrane region"/>
    <property type="match status" value="2"/>
</dbReference>
<dbReference type="InterPro" id="IPR003439">
    <property type="entry name" value="ABC_transporter-like_ATP-bd"/>
</dbReference>
<dbReference type="InterPro" id="IPR044746">
    <property type="entry name" value="ABCC_6TM_D1"/>
</dbReference>
<evidence type="ECO:0000256" key="6">
    <source>
        <dbReference type="ARBA" id="ARBA00022989"/>
    </source>
</evidence>
<dbReference type="SUPFAM" id="SSF52540">
    <property type="entry name" value="P-loop containing nucleoside triphosphate hydrolases"/>
    <property type="match status" value="2"/>
</dbReference>
<dbReference type="Gene3D" id="1.20.1560.10">
    <property type="entry name" value="ABC transporter type 1, transmembrane domain"/>
    <property type="match status" value="2"/>
</dbReference>
<accession>A0ABR3WNM2</accession>
<dbReference type="PROSITE" id="PS50929">
    <property type="entry name" value="ABC_TM1F"/>
    <property type="match status" value="2"/>
</dbReference>